<reference evidence="1 2" key="1">
    <citation type="submission" date="2015-01" db="EMBL/GenBank/DDBJ databases">
        <title>Evolution of Trichinella species and genotypes.</title>
        <authorList>
            <person name="Korhonen P.K."/>
            <person name="Edoardo P."/>
            <person name="Giuseppe L.R."/>
            <person name="Gasser R.B."/>
        </authorList>
    </citation>
    <scope>NUCLEOTIDE SEQUENCE [LARGE SCALE GENOMIC DNA]</scope>
    <source>
        <strain evidence="1">ISS588</strain>
    </source>
</reference>
<keyword evidence="2" id="KW-1185">Reference proteome</keyword>
<protein>
    <submittedName>
        <fullName evidence="1">Uncharacterized protein</fullName>
    </submittedName>
</protein>
<evidence type="ECO:0000313" key="1">
    <source>
        <dbReference type="EMBL" id="KRZ23707.1"/>
    </source>
</evidence>
<proteinExistence type="predicted"/>
<dbReference type="AlphaFoldDB" id="A0A0V1ILQ8"/>
<accession>A0A0V1ILQ8</accession>
<dbReference type="Proteomes" id="UP000054805">
    <property type="component" value="Unassembled WGS sequence"/>
</dbReference>
<dbReference type="EMBL" id="JYDS01000138">
    <property type="protein sequence ID" value="KRZ23707.1"/>
    <property type="molecule type" value="Genomic_DNA"/>
</dbReference>
<name>A0A0V1ILQ8_TRIPS</name>
<organism evidence="1 2">
    <name type="scientific">Trichinella pseudospiralis</name>
    <name type="common">Parasitic roundworm</name>
    <dbReference type="NCBI Taxonomy" id="6337"/>
    <lineage>
        <taxon>Eukaryota</taxon>
        <taxon>Metazoa</taxon>
        <taxon>Ecdysozoa</taxon>
        <taxon>Nematoda</taxon>
        <taxon>Enoplea</taxon>
        <taxon>Dorylaimia</taxon>
        <taxon>Trichinellida</taxon>
        <taxon>Trichinellidae</taxon>
        <taxon>Trichinella</taxon>
    </lineage>
</organism>
<sequence>MAFMAAIHLQALYISSASKINYWLESAEEAAEVKTVTHAVCYHCCYVFIFCLHFNIFILLKLNRLSHEVTSQSPCERLNNPLIS</sequence>
<comment type="caution">
    <text evidence="1">The sequence shown here is derived from an EMBL/GenBank/DDBJ whole genome shotgun (WGS) entry which is preliminary data.</text>
</comment>
<gene>
    <name evidence="1" type="ORF">T4B_22</name>
</gene>
<evidence type="ECO:0000313" key="2">
    <source>
        <dbReference type="Proteomes" id="UP000054805"/>
    </source>
</evidence>